<dbReference type="InterPro" id="IPR047785">
    <property type="entry name" value="tRNA_MNMC2"/>
</dbReference>
<dbReference type="Pfam" id="PF05430">
    <property type="entry name" value="Methyltransf_30"/>
    <property type="match status" value="1"/>
</dbReference>
<dbReference type="InterPro" id="IPR008471">
    <property type="entry name" value="MnmC-like_methylTransf"/>
</dbReference>
<gene>
    <name evidence="2" type="primary">mnmD</name>
    <name evidence="2" type="ORF">ACFTOW_16375</name>
</gene>
<accession>A0ABW4ELA1</accession>
<name>A0ABW4ELA1_9RHOB</name>
<proteinExistence type="predicted"/>
<dbReference type="EMBL" id="JBHUDD010000149">
    <property type="protein sequence ID" value="MFD1510961.1"/>
    <property type="molecule type" value="Genomic_DNA"/>
</dbReference>
<dbReference type="RefSeq" id="WP_379917662.1">
    <property type="nucleotide sequence ID" value="NZ_JBHUDD010000149.1"/>
</dbReference>
<dbReference type="PANTHER" id="PTHR39963">
    <property type="entry name" value="SLL0983 PROTEIN"/>
    <property type="match status" value="1"/>
</dbReference>
<keyword evidence="3" id="KW-1185">Reference proteome</keyword>
<dbReference type="Proteomes" id="UP001597186">
    <property type="component" value="Unassembled WGS sequence"/>
</dbReference>
<dbReference type="Gene3D" id="3.40.50.150">
    <property type="entry name" value="Vaccinia Virus protein VP39"/>
    <property type="match status" value="1"/>
</dbReference>
<evidence type="ECO:0000259" key="1">
    <source>
        <dbReference type="Pfam" id="PF05430"/>
    </source>
</evidence>
<feature type="domain" description="MnmC-like methyltransferase" evidence="1">
    <location>
        <begin position="106"/>
        <end position="223"/>
    </location>
</feature>
<evidence type="ECO:0000313" key="2">
    <source>
        <dbReference type="EMBL" id="MFD1510961.1"/>
    </source>
</evidence>
<dbReference type="NCBIfam" id="NF033855">
    <property type="entry name" value="tRNA_MNMC2"/>
    <property type="match status" value="1"/>
</dbReference>
<comment type="caution">
    <text evidence="2">The sequence shown here is derived from an EMBL/GenBank/DDBJ whole genome shotgun (WGS) entry which is preliminary data.</text>
</comment>
<evidence type="ECO:0000313" key="3">
    <source>
        <dbReference type="Proteomes" id="UP001597186"/>
    </source>
</evidence>
<organism evidence="2 3">
    <name type="scientific">Lacimonas salitolerans</name>
    <dbReference type="NCBI Taxonomy" id="1323750"/>
    <lineage>
        <taxon>Bacteria</taxon>
        <taxon>Pseudomonadati</taxon>
        <taxon>Pseudomonadota</taxon>
        <taxon>Alphaproteobacteria</taxon>
        <taxon>Rhodobacterales</taxon>
        <taxon>Paracoccaceae</taxon>
        <taxon>Lacimonas</taxon>
    </lineage>
</organism>
<reference evidence="3" key="1">
    <citation type="journal article" date="2019" name="Int. J. Syst. Evol. Microbiol.">
        <title>The Global Catalogue of Microorganisms (GCM) 10K type strain sequencing project: providing services to taxonomists for standard genome sequencing and annotation.</title>
        <authorList>
            <consortium name="The Broad Institute Genomics Platform"/>
            <consortium name="The Broad Institute Genome Sequencing Center for Infectious Disease"/>
            <person name="Wu L."/>
            <person name="Ma J."/>
        </authorList>
    </citation>
    <scope>NUCLEOTIDE SEQUENCE [LARGE SCALE GENOMIC DNA]</scope>
    <source>
        <strain evidence="3">CGMCC 1.12477</strain>
    </source>
</reference>
<dbReference type="PANTHER" id="PTHR39963:SF1">
    <property type="entry name" value="MNMC-LIKE METHYLTRANSFERASE DOMAIN-CONTAINING PROTEIN"/>
    <property type="match status" value="1"/>
</dbReference>
<dbReference type="InterPro" id="IPR029063">
    <property type="entry name" value="SAM-dependent_MTases_sf"/>
</dbReference>
<sequence>MQDQRAEVEWQGGAVPVSTRFDDPYFSLDNGLDETRHTFLTGNDLPARFCDGFHIAELGFGTGLNALASLQAWIGAGAPGRLRFTSFEGFPMTAPDMAQALAAFPELGDLAQPLLHTWATGARDIDMGHGMTLHVIIGDARQTVPAWTGRADAWFLDGFSPAKNPELWGADLMQAVADHCAPRATAATYTAAGHVRRALTEAGFDVTRRAGYGRKRHMTVARMPAP</sequence>
<protein>
    <submittedName>
        <fullName evidence="2">tRNA (5-methylaminomethyl-2-thiouridine)(34)-methyltransferase MnmD</fullName>
    </submittedName>
</protein>
<dbReference type="SUPFAM" id="SSF53335">
    <property type="entry name" value="S-adenosyl-L-methionine-dependent methyltransferases"/>
    <property type="match status" value="1"/>
</dbReference>